<sequence length="255" mass="28410">MSGIKGGANCQKSSCQNPCKDPCQKVPICVNPCQDPCQSGSQYSGYSNQQGRGQFPQQELDTGTFILTIMYSGSFRMSQWRRCSDTDNDLDRCSVAVWSLESCHTDRSPVTNDAGNQGKHRVTKRRAALSNPMFTLVTMLKVKKKTNTRYLPTAVCPPALRSASLLSSCTVCEPESRAVTSPLCFPAHRQYRRSAEHSAGGQTAVVLSIPIPQVSGIGRYLRYRNSDTEFRYFPRIGYRNRKFPEFKLNAAANEE</sequence>
<evidence type="ECO:0000313" key="1">
    <source>
        <dbReference type="EMBL" id="CAJ0964867.1"/>
    </source>
</evidence>
<reference evidence="1" key="1">
    <citation type="submission" date="2023-07" db="EMBL/GenBank/DDBJ databases">
        <authorList>
            <person name="Stuckert A."/>
        </authorList>
    </citation>
    <scope>NUCLEOTIDE SEQUENCE</scope>
</reference>
<proteinExistence type="predicted"/>
<protein>
    <submittedName>
        <fullName evidence="1">Uncharacterized protein</fullName>
    </submittedName>
</protein>
<dbReference type="Proteomes" id="UP001176940">
    <property type="component" value="Unassembled WGS sequence"/>
</dbReference>
<organism evidence="1 2">
    <name type="scientific">Ranitomeya imitator</name>
    <name type="common">mimic poison frog</name>
    <dbReference type="NCBI Taxonomy" id="111125"/>
    <lineage>
        <taxon>Eukaryota</taxon>
        <taxon>Metazoa</taxon>
        <taxon>Chordata</taxon>
        <taxon>Craniata</taxon>
        <taxon>Vertebrata</taxon>
        <taxon>Euteleostomi</taxon>
        <taxon>Amphibia</taxon>
        <taxon>Batrachia</taxon>
        <taxon>Anura</taxon>
        <taxon>Neobatrachia</taxon>
        <taxon>Hyloidea</taxon>
        <taxon>Dendrobatidae</taxon>
        <taxon>Dendrobatinae</taxon>
        <taxon>Ranitomeya</taxon>
    </lineage>
</organism>
<accession>A0ABN9MDK7</accession>
<keyword evidence="2" id="KW-1185">Reference proteome</keyword>
<name>A0ABN9MDK7_9NEOB</name>
<dbReference type="EMBL" id="CAUEEQ010063582">
    <property type="protein sequence ID" value="CAJ0964867.1"/>
    <property type="molecule type" value="Genomic_DNA"/>
</dbReference>
<gene>
    <name evidence="1" type="ORF">RIMI_LOCUS19680799</name>
</gene>
<evidence type="ECO:0000313" key="2">
    <source>
        <dbReference type="Proteomes" id="UP001176940"/>
    </source>
</evidence>
<comment type="caution">
    <text evidence="1">The sequence shown here is derived from an EMBL/GenBank/DDBJ whole genome shotgun (WGS) entry which is preliminary data.</text>
</comment>